<dbReference type="SUPFAM" id="SSF54786">
    <property type="entry name" value="YcfA/nrd intein domain"/>
    <property type="match status" value="1"/>
</dbReference>
<evidence type="ECO:0000256" key="4">
    <source>
        <dbReference type="ARBA" id="ARBA00022759"/>
    </source>
</evidence>
<keyword evidence="9" id="KW-1185">Reference proteome</keyword>
<dbReference type="Pfam" id="PF07927">
    <property type="entry name" value="HicA_toxin"/>
    <property type="match status" value="1"/>
</dbReference>
<evidence type="ECO:0000256" key="1">
    <source>
        <dbReference type="ARBA" id="ARBA00006620"/>
    </source>
</evidence>
<keyword evidence="5" id="KW-0378">Hydrolase</keyword>
<keyword evidence="4" id="KW-0255">Endonuclease</keyword>
<organism evidence="8 9">
    <name type="scientific">Zhenpiania hominis</name>
    <dbReference type="NCBI Taxonomy" id="2763644"/>
    <lineage>
        <taxon>Bacteria</taxon>
        <taxon>Bacillati</taxon>
        <taxon>Bacillota</taxon>
        <taxon>Clostridia</taxon>
        <taxon>Peptostreptococcales</taxon>
        <taxon>Anaerovoracaceae</taxon>
        <taxon>Zhenpiania</taxon>
    </lineage>
</organism>
<evidence type="ECO:0000256" key="2">
    <source>
        <dbReference type="ARBA" id="ARBA00022649"/>
    </source>
</evidence>
<keyword evidence="2" id="KW-1277">Toxin-antitoxin system</keyword>
<dbReference type="AlphaFoldDB" id="A0A923NNR3"/>
<accession>A0A923NNR3</accession>
<proteinExistence type="inferred from homology"/>
<evidence type="ECO:0000256" key="5">
    <source>
        <dbReference type="ARBA" id="ARBA00022801"/>
    </source>
</evidence>
<keyword evidence="3" id="KW-0540">Nuclease</keyword>
<keyword evidence="6" id="KW-0694">RNA-binding</keyword>
<dbReference type="InterPro" id="IPR038570">
    <property type="entry name" value="HicA_sf"/>
</dbReference>
<keyword evidence="7" id="KW-0346">Stress response</keyword>
<evidence type="ECO:0000256" key="6">
    <source>
        <dbReference type="ARBA" id="ARBA00022884"/>
    </source>
</evidence>
<dbReference type="EMBL" id="JACRYT010000033">
    <property type="protein sequence ID" value="MBC6681330.1"/>
    <property type="molecule type" value="Genomic_DNA"/>
</dbReference>
<dbReference type="Gene3D" id="3.30.920.30">
    <property type="entry name" value="Hypothetical protein"/>
    <property type="match status" value="1"/>
</dbReference>
<dbReference type="InterPro" id="IPR012933">
    <property type="entry name" value="HicA_mRNA_interferase"/>
</dbReference>
<evidence type="ECO:0000256" key="7">
    <source>
        <dbReference type="ARBA" id="ARBA00023016"/>
    </source>
</evidence>
<dbReference type="GO" id="GO:0016787">
    <property type="term" value="F:hydrolase activity"/>
    <property type="evidence" value="ECO:0007669"/>
    <property type="project" value="UniProtKB-KW"/>
</dbReference>
<gene>
    <name evidence="8" type="ORF">H9L42_16085</name>
</gene>
<evidence type="ECO:0000313" key="8">
    <source>
        <dbReference type="EMBL" id="MBC6681330.1"/>
    </source>
</evidence>
<sequence>MKQRDLIKKLEKAGFKFDRHGGNHDVYKRGDDEEQIPRHREINERLAKAILKKWGL</sequence>
<name>A0A923NNR3_9FIRM</name>
<protein>
    <submittedName>
        <fullName evidence="8">Type II toxin-antitoxin system HicA family toxin</fullName>
    </submittedName>
</protein>
<reference evidence="8" key="1">
    <citation type="submission" date="2020-08" db="EMBL/GenBank/DDBJ databases">
        <title>Genome public.</title>
        <authorList>
            <person name="Liu C."/>
            <person name="Sun Q."/>
        </authorList>
    </citation>
    <scope>NUCLEOTIDE SEQUENCE</scope>
    <source>
        <strain evidence="8">BX12</strain>
    </source>
</reference>
<evidence type="ECO:0000256" key="3">
    <source>
        <dbReference type="ARBA" id="ARBA00022722"/>
    </source>
</evidence>
<dbReference type="RefSeq" id="WP_187304425.1">
    <property type="nucleotide sequence ID" value="NZ_JACRYT010000033.1"/>
</dbReference>
<dbReference type="GO" id="GO:0003729">
    <property type="term" value="F:mRNA binding"/>
    <property type="evidence" value="ECO:0007669"/>
    <property type="project" value="InterPro"/>
</dbReference>
<evidence type="ECO:0000313" key="9">
    <source>
        <dbReference type="Proteomes" id="UP000602647"/>
    </source>
</evidence>
<comment type="similarity">
    <text evidence="1">Belongs to the HicA mRNA interferase family.</text>
</comment>
<comment type="caution">
    <text evidence="8">The sequence shown here is derived from an EMBL/GenBank/DDBJ whole genome shotgun (WGS) entry which is preliminary data.</text>
</comment>
<dbReference type="Proteomes" id="UP000602647">
    <property type="component" value="Unassembled WGS sequence"/>
</dbReference>
<dbReference type="GO" id="GO:0004519">
    <property type="term" value="F:endonuclease activity"/>
    <property type="evidence" value="ECO:0007669"/>
    <property type="project" value="UniProtKB-KW"/>
</dbReference>